<dbReference type="Pfam" id="PF02518">
    <property type="entry name" value="HATPase_c"/>
    <property type="match status" value="1"/>
</dbReference>
<evidence type="ECO:0000313" key="4">
    <source>
        <dbReference type="Proteomes" id="UP000182624"/>
    </source>
</evidence>
<organism evidence="3 4">
    <name type="scientific">Butyrivibrio proteoclasticus</name>
    <dbReference type="NCBI Taxonomy" id="43305"/>
    <lineage>
        <taxon>Bacteria</taxon>
        <taxon>Bacillati</taxon>
        <taxon>Bacillota</taxon>
        <taxon>Clostridia</taxon>
        <taxon>Lachnospirales</taxon>
        <taxon>Lachnospiraceae</taxon>
        <taxon>Butyrivibrio</taxon>
    </lineage>
</organism>
<proteinExistence type="predicted"/>
<keyword evidence="4" id="KW-1185">Reference proteome</keyword>
<evidence type="ECO:0000259" key="2">
    <source>
        <dbReference type="SMART" id="SM00387"/>
    </source>
</evidence>
<dbReference type="RefSeq" id="WP_074885008.1">
    <property type="nucleotide sequence ID" value="NZ_FOXO01000005.1"/>
</dbReference>
<feature type="transmembrane region" description="Helical" evidence="1">
    <location>
        <begin position="190"/>
        <end position="213"/>
    </location>
</feature>
<feature type="transmembrane region" description="Helical" evidence="1">
    <location>
        <begin position="21"/>
        <end position="40"/>
    </location>
</feature>
<keyword evidence="1" id="KW-1133">Transmembrane helix</keyword>
<dbReference type="InterPro" id="IPR050640">
    <property type="entry name" value="Bact_2-comp_sensor_kinase"/>
</dbReference>
<dbReference type="Proteomes" id="UP000182624">
    <property type="component" value="Unassembled WGS sequence"/>
</dbReference>
<dbReference type="PANTHER" id="PTHR34220">
    <property type="entry name" value="SENSOR HISTIDINE KINASE YPDA"/>
    <property type="match status" value="1"/>
</dbReference>
<keyword evidence="1" id="KW-0812">Transmembrane</keyword>
<name>A0A1I5S1S5_9FIRM</name>
<dbReference type="OrthoDB" id="9809348at2"/>
<dbReference type="InterPro" id="IPR036890">
    <property type="entry name" value="HATPase_C_sf"/>
</dbReference>
<dbReference type="Gene3D" id="3.30.565.10">
    <property type="entry name" value="Histidine kinase-like ATPase, C-terminal domain"/>
    <property type="match status" value="1"/>
</dbReference>
<feature type="domain" description="Histidine kinase/HSP90-like ATPase" evidence="2">
    <location>
        <begin position="325"/>
        <end position="435"/>
    </location>
</feature>
<dbReference type="AlphaFoldDB" id="A0A1I5S1S5"/>
<dbReference type="InterPro" id="IPR010559">
    <property type="entry name" value="Sig_transdc_His_kin_internal"/>
</dbReference>
<dbReference type="SUPFAM" id="SSF55874">
    <property type="entry name" value="ATPase domain of HSP90 chaperone/DNA topoisomerase II/histidine kinase"/>
    <property type="match status" value="1"/>
</dbReference>
<accession>A0A1I5S1S5</accession>
<sequence length="441" mass="50817">MFNGHRKKQRSKLAAQIRLSYIVLLIPNLIFMVYALYNLFFVSERYNTMLNSVVAASEFSLDFKEDFDYETYLLIVGNVAPEDSQIPVLLSDARAVVGGLKGYTNTDDNQKRLLSAEKYLNNLETYIERIKNNLTYEDKYEANMLIWENDVQIVTALLQETINEYIYYENKQIQVAQAENKKVFLDIIKISMVITVAIILVILLVSFVGPLWITRPIEEQVKQEQKQLRKAEFELLQAQINPHFLYNTLDTIVWSAEAGNQRQVVNMVKSLSDFFRASLNRGKEIVSVKEELQHVRSYLEIQQIRYQDILSYEINVEETIFDYSIPKITVQPVVENALYHGIKNKRGGGRITVTGKAYGNYFEICVEDNGKGMTSERLNDVKLALKAEKLEKSAVYGLYNVNQRIKLNFGEGYGLDLDSTYDEGTRVVIKLPKKLTEIVKN</sequence>
<dbReference type="EMBL" id="FOXO01000005">
    <property type="protein sequence ID" value="SFP64511.1"/>
    <property type="molecule type" value="Genomic_DNA"/>
</dbReference>
<keyword evidence="3" id="KW-0808">Transferase</keyword>
<dbReference type="GO" id="GO:0016020">
    <property type="term" value="C:membrane"/>
    <property type="evidence" value="ECO:0007669"/>
    <property type="project" value="InterPro"/>
</dbReference>
<dbReference type="PANTHER" id="PTHR34220:SF7">
    <property type="entry name" value="SENSOR HISTIDINE KINASE YPDA"/>
    <property type="match status" value="1"/>
</dbReference>
<gene>
    <name evidence="3" type="ORF">SAMN04487928_10572</name>
</gene>
<keyword evidence="1" id="KW-0472">Membrane</keyword>
<evidence type="ECO:0000256" key="1">
    <source>
        <dbReference type="SAM" id="Phobius"/>
    </source>
</evidence>
<protein>
    <submittedName>
        <fullName evidence="3">Two-component system, sensor histidine kinase YesM</fullName>
    </submittedName>
</protein>
<evidence type="ECO:0000313" key="3">
    <source>
        <dbReference type="EMBL" id="SFP64511.1"/>
    </source>
</evidence>
<dbReference type="SMART" id="SM00387">
    <property type="entry name" value="HATPase_c"/>
    <property type="match status" value="1"/>
</dbReference>
<keyword evidence="3" id="KW-0418">Kinase</keyword>
<dbReference type="GO" id="GO:0000155">
    <property type="term" value="F:phosphorelay sensor kinase activity"/>
    <property type="evidence" value="ECO:0007669"/>
    <property type="project" value="InterPro"/>
</dbReference>
<reference evidence="4" key="1">
    <citation type="submission" date="2016-10" db="EMBL/GenBank/DDBJ databases">
        <authorList>
            <person name="Varghese N."/>
            <person name="Submissions S."/>
        </authorList>
    </citation>
    <scope>NUCLEOTIDE SEQUENCE [LARGE SCALE GENOMIC DNA]</scope>
    <source>
        <strain evidence="4">P18</strain>
    </source>
</reference>
<dbReference type="Pfam" id="PF06580">
    <property type="entry name" value="His_kinase"/>
    <property type="match status" value="1"/>
</dbReference>
<dbReference type="InterPro" id="IPR003594">
    <property type="entry name" value="HATPase_dom"/>
</dbReference>